<comment type="caution">
    <text evidence="3">The sequence shown here is derived from an EMBL/GenBank/DDBJ whole genome shotgun (WGS) entry which is preliminary data.</text>
</comment>
<dbReference type="Pfam" id="PF17919">
    <property type="entry name" value="RT_RNaseH_2"/>
    <property type="match status" value="1"/>
</dbReference>
<evidence type="ECO:0000256" key="1">
    <source>
        <dbReference type="SAM" id="MobiDB-lite"/>
    </source>
</evidence>
<feature type="region of interest" description="Disordered" evidence="1">
    <location>
        <begin position="57"/>
        <end position="93"/>
    </location>
</feature>
<dbReference type="InterPro" id="IPR041577">
    <property type="entry name" value="RT_RNaseH_2"/>
</dbReference>
<accession>A0AAW2ISB9</accession>
<dbReference type="InterPro" id="IPR043502">
    <property type="entry name" value="DNA/RNA_pol_sf"/>
</dbReference>
<dbReference type="InterPro" id="IPR053134">
    <property type="entry name" value="RNA-dir_DNA_polymerase"/>
</dbReference>
<dbReference type="InterPro" id="IPR021109">
    <property type="entry name" value="Peptidase_aspartic_dom_sf"/>
</dbReference>
<feature type="compositionally biased region" description="Basic and acidic residues" evidence="1">
    <location>
        <begin position="197"/>
        <end position="208"/>
    </location>
</feature>
<dbReference type="Pfam" id="PF00078">
    <property type="entry name" value="RVT_1"/>
    <property type="match status" value="1"/>
</dbReference>
<dbReference type="Gene3D" id="3.10.10.10">
    <property type="entry name" value="HIV Type 1 Reverse Transcriptase, subunit A, domain 1"/>
    <property type="match status" value="1"/>
</dbReference>
<protein>
    <submittedName>
        <fullName evidence="3">Transposon Ty3-G Gag-Pol polyprotein</fullName>
    </submittedName>
</protein>
<dbReference type="PANTHER" id="PTHR24559">
    <property type="entry name" value="TRANSPOSON TY3-I GAG-POL POLYPROTEIN"/>
    <property type="match status" value="1"/>
</dbReference>
<dbReference type="Gene3D" id="2.40.70.10">
    <property type="entry name" value="Acid Proteases"/>
    <property type="match status" value="1"/>
</dbReference>
<dbReference type="InterPro" id="IPR043128">
    <property type="entry name" value="Rev_trsase/Diguanyl_cyclase"/>
</dbReference>
<evidence type="ECO:0000259" key="2">
    <source>
        <dbReference type="PROSITE" id="PS50878"/>
    </source>
</evidence>
<proteinExistence type="predicted"/>
<feature type="compositionally biased region" description="Polar residues" evidence="1">
    <location>
        <begin position="209"/>
        <end position="219"/>
    </location>
</feature>
<dbReference type="Gene3D" id="3.30.70.270">
    <property type="match status" value="1"/>
</dbReference>
<dbReference type="PANTHER" id="PTHR24559:SF431">
    <property type="entry name" value="RNA-DIRECTED DNA POLYMERASE HOMOLOG"/>
    <property type="match status" value="1"/>
</dbReference>
<feature type="region of interest" description="Disordered" evidence="1">
    <location>
        <begin position="169"/>
        <end position="242"/>
    </location>
</feature>
<dbReference type="PROSITE" id="PS50878">
    <property type="entry name" value="RT_POL"/>
    <property type="match status" value="1"/>
</dbReference>
<name>A0AAW2ISB9_9LAMI</name>
<dbReference type="InterPro" id="IPR000477">
    <property type="entry name" value="RT_dom"/>
</dbReference>
<feature type="domain" description="Reverse transcriptase" evidence="2">
    <location>
        <begin position="483"/>
        <end position="662"/>
    </location>
</feature>
<dbReference type="AlphaFoldDB" id="A0AAW2ISB9"/>
<feature type="compositionally biased region" description="Basic and acidic residues" evidence="1">
    <location>
        <begin position="73"/>
        <end position="88"/>
    </location>
</feature>
<reference evidence="3" key="1">
    <citation type="submission" date="2020-06" db="EMBL/GenBank/DDBJ databases">
        <authorList>
            <person name="Li T."/>
            <person name="Hu X."/>
            <person name="Zhang T."/>
            <person name="Song X."/>
            <person name="Zhang H."/>
            <person name="Dai N."/>
            <person name="Sheng W."/>
            <person name="Hou X."/>
            <person name="Wei L."/>
        </authorList>
    </citation>
    <scope>NUCLEOTIDE SEQUENCE</scope>
    <source>
        <strain evidence="3">G01</strain>
        <tissue evidence="3">Leaf</tissue>
    </source>
</reference>
<dbReference type="SUPFAM" id="SSF56672">
    <property type="entry name" value="DNA/RNA polymerases"/>
    <property type="match status" value="1"/>
</dbReference>
<dbReference type="EMBL" id="JACGWK010001622">
    <property type="protein sequence ID" value="KAL0284975.1"/>
    <property type="molecule type" value="Genomic_DNA"/>
</dbReference>
<evidence type="ECO:0000313" key="3">
    <source>
        <dbReference type="EMBL" id="KAL0284975.1"/>
    </source>
</evidence>
<reference evidence="3" key="2">
    <citation type="journal article" date="2024" name="Plant">
        <title>Genomic evolution and insights into agronomic trait innovations of Sesamum species.</title>
        <authorList>
            <person name="Miao H."/>
            <person name="Wang L."/>
            <person name="Qu L."/>
            <person name="Liu H."/>
            <person name="Sun Y."/>
            <person name="Le M."/>
            <person name="Wang Q."/>
            <person name="Wei S."/>
            <person name="Zheng Y."/>
            <person name="Lin W."/>
            <person name="Duan Y."/>
            <person name="Cao H."/>
            <person name="Xiong S."/>
            <person name="Wang X."/>
            <person name="Wei L."/>
            <person name="Li C."/>
            <person name="Ma Q."/>
            <person name="Ju M."/>
            <person name="Zhao R."/>
            <person name="Li G."/>
            <person name="Mu C."/>
            <person name="Tian Q."/>
            <person name="Mei H."/>
            <person name="Zhang T."/>
            <person name="Gao T."/>
            <person name="Zhang H."/>
        </authorList>
    </citation>
    <scope>NUCLEOTIDE SEQUENCE</scope>
    <source>
        <strain evidence="3">G01</strain>
    </source>
</reference>
<dbReference type="CDD" id="cd01647">
    <property type="entry name" value="RT_LTR"/>
    <property type="match status" value="1"/>
</dbReference>
<dbReference type="CDD" id="cd00303">
    <property type="entry name" value="retropepsin_like"/>
    <property type="match status" value="1"/>
</dbReference>
<sequence length="889" mass="101764">MQRFIEAVHEVPHINHELLASIIQQNLLSGRFKESIAGKPPSTMEDLLMRSQKYIRIEESNSSDPSPGIKRKGREEEKEPRKKEERKHVPPTGFTYYTPLNASRGEILIVAEQQGLINQRPRKMKDNPKRLKSDKYCRFHRDRGHTTEECHHLKNEIEKLIQRGHLRQYVNREQTTTPHSRGYRRDFGWPSRRGFRQRKESPGSRSQEKQLANAQSSPQHKLRQARRNRIRRARPRSERNQNNDALVISATLSNFWVKKVLVDSGSSADIIFYDAYVQLGVDNAQLRKVNTPLTGFSGEMIEPLGEVTLPLSLGSYPKRSTKMVKFLVVKAPSAYNIILGRPSLNLFRAIASTFHMKLKFPTSDGVGEAVGDERMARECYANTLKRSREKLGGVPYQKGKRKMTDMGLEIKDAPEEPFRKSSEERRVEAIEELKVINLSEDDEKTTKIGTKMRPSTEEHLIQFLKKNKEVFAWTMTDLHGISPDVITHKLSYPEWLANVVLVPKSNGKWRLCIDFTDLNKACPKDPFPLPRIDILVDSTSGCEMLSFLDAYQGYNQIPLAPEDQEKASFVTDQGVFCYNVMPFGLKNAGATYQRLVNHMFQNQIGRNMEVYIDDMLVKSEKEQDHIKDLEECFQILTTFGMKLNPAKCTFGVRGGRFLGYMISERGIEANPEKINAIMDMSPPKSIREVQKLAGRAYLFQNPPGGAKFEWSTNGQEAFDELKKYLVSPPLLTKPETGETLYLYLAISENAVSSVLVRQENREHLPVYYVSKVLQGAEPKYSQIEKLALSLVIAARKLRPYFQSHQVTVLTNHPLKQLLASPKLSGRMVKWAVELSEYGIEFHPRPAIKAQVLADFVVELAYDEAISLHQHGVYMSTDRRHRREVEPELP</sequence>
<organism evidence="3">
    <name type="scientific">Sesamum angustifolium</name>
    <dbReference type="NCBI Taxonomy" id="2727405"/>
    <lineage>
        <taxon>Eukaryota</taxon>
        <taxon>Viridiplantae</taxon>
        <taxon>Streptophyta</taxon>
        <taxon>Embryophyta</taxon>
        <taxon>Tracheophyta</taxon>
        <taxon>Spermatophyta</taxon>
        <taxon>Magnoliopsida</taxon>
        <taxon>eudicotyledons</taxon>
        <taxon>Gunneridae</taxon>
        <taxon>Pentapetalae</taxon>
        <taxon>asterids</taxon>
        <taxon>lamiids</taxon>
        <taxon>Lamiales</taxon>
        <taxon>Pedaliaceae</taxon>
        <taxon>Sesamum</taxon>
    </lineage>
</organism>
<gene>
    <name evidence="3" type="ORF">Sangu_2798800</name>
</gene>
<feature type="compositionally biased region" description="Basic residues" evidence="1">
    <location>
        <begin position="220"/>
        <end position="234"/>
    </location>
</feature>